<dbReference type="Gene3D" id="3.40.50.1000">
    <property type="entry name" value="HAD superfamily/HAD-like"/>
    <property type="match status" value="1"/>
</dbReference>
<evidence type="ECO:0000313" key="5">
    <source>
        <dbReference type="Proteomes" id="UP000594800"/>
    </source>
</evidence>
<dbReference type="InterPro" id="IPR023214">
    <property type="entry name" value="HAD_sf"/>
</dbReference>
<comment type="catalytic activity">
    <reaction evidence="3">
        <text>an (S)-2-haloacid + H2O = a (2R)-2-hydroxycarboxylate + a halide anion + H(+)</text>
        <dbReference type="Rhea" id="RHEA:11192"/>
        <dbReference type="ChEBI" id="CHEBI:15377"/>
        <dbReference type="ChEBI" id="CHEBI:15378"/>
        <dbReference type="ChEBI" id="CHEBI:16042"/>
        <dbReference type="ChEBI" id="CHEBI:58314"/>
        <dbReference type="ChEBI" id="CHEBI:137405"/>
        <dbReference type="EC" id="3.8.1.2"/>
    </reaction>
</comment>
<protein>
    <recommendedName>
        <fullName evidence="3">(S)-2-haloacid dehalogenase</fullName>
        <ecNumber evidence="3">3.8.1.2</ecNumber>
    </recommendedName>
    <alternativeName>
        <fullName evidence="3">2-haloalkanoic acid dehalogenase</fullName>
    </alternativeName>
    <alternativeName>
        <fullName evidence="3">Halocarboxylic acid halidohydrolase</fullName>
    </alternativeName>
    <alternativeName>
        <fullName evidence="3">L-2-haloacid dehalogenase</fullName>
    </alternativeName>
</protein>
<dbReference type="Pfam" id="PF00702">
    <property type="entry name" value="Hydrolase"/>
    <property type="match status" value="1"/>
</dbReference>
<dbReference type="InterPro" id="IPR006439">
    <property type="entry name" value="HAD-SF_hydro_IA"/>
</dbReference>
<sequence>MIRACIFDVFGTLVDWRTGIAEAAAPVFARHGIAHDPFDFADRWRAEYQPGMEAVRSGGRGYVRLEVLHRENLDRALIGAGIDLPVMERDGLNEGWTRLPPWPDVVEGLRAVRAKMLAAPCSNGSIALMARLARFGGLQWDAITGAEIARNYKPMAEVYHASAAALGFAPGEVMMVATHNDDLAAARAAGLRTGYFPRPLEYGPARGRDLEPAQDWDIVAEDLPGLAAQLPG</sequence>
<evidence type="ECO:0000256" key="3">
    <source>
        <dbReference type="RuleBase" id="RU368077"/>
    </source>
</evidence>
<dbReference type="EMBL" id="CP064942">
    <property type="protein sequence ID" value="QPH55516.1"/>
    <property type="molecule type" value="Genomic_DNA"/>
</dbReference>
<accession>A0A7S9LUF4</accession>
<dbReference type="Gene3D" id="1.10.150.240">
    <property type="entry name" value="Putative phosphatase, domain 2"/>
    <property type="match status" value="1"/>
</dbReference>
<evidence type="ECO:0000313" key="4">
    <source>
        <dbReference type="EMBL" id="QPH55516.1"/>
    </source>
</evidence>
<evidence type="ECO:0000256" key="1">
    <source>
        <dbReference type="ARBA" id="ARBA00008106"/>
    </source>
</evidence>
<dbReference type="PRINTS" id="PR00413">
    <property type="entry name" value="HADHALOGNASE"/>
</dbReference>
<dbReference type="NCBIfam" id="TIGR01493">
    <property type="entry name" value="HAD-SF-IA-v2"/>
    <property type="match status" value="1"/>
</dbReference>
<organism evidence="4 5">
    <name type="scientific">Pontivivens ytuae</name>
    <dbReference type="NCBI Taxonomy" id="2789856"/>
    <lineage>
        <taxon>Bacteria</taxon>
        <taxon>Pseudomonadati</taxon>
        <taxon>Pseudomonadota</taxon>
        <taxon>Alphaproteobacteria</taxon>
        <taxon>Rhodobacterales</taxon>
        <taxon>Paracoccaceae</taxon>
        <taxon>Pontivivens</taxon>
    </lineage>
</organism>
<dbReference type="KEGG" id="poz:I0K15_07200"/>
<keyword evidence="2 3" id="KW-0378">Hydrolase</keyword>
<dbReference type="Proteomes" id="UP000594800">
    <property type="component" value="Chromosome"/>
</dbReference>
<evidence type="ECO:0000256" key="2">
    <source>
        <dbReference type="ARBA" id="ARBA00022801"/>
    </source>
</evidence>
<dbReference type="RefSeq" id="WP_196104731.1">
    <property type="nucleotide sequence ID" value="NZ_CP064942.1"/>
</dbReference>
<name>A0A7S9LUF4_9RHOB</name>
<gene>
    <name evidence="4" type="ORF">I0K15_07200</name>
</gene>
<dbReference type="InterPro" id="IPR006328">
    <property type="entry name" value="2-HAD"/>
</dbReference>
<keyword evidence="5" id="KW-1185">Reference proteome</keyword>
<comment type="similarity">
    <text evidence="1 3">Belongs to the HAD-like hydrolase superfamily. S-2-haloalkanoic acid dehalogenase family.</text>
</comment>
<dbReference type="InterPro" id="IPR051540">
    <property type="entry name" value="S-2-haloacid_dehalogenase"/>
</dbReference>
<dbReference type="PANTHER" id="PTHR43316">
    <property type="entry name" value="HYDROLASE, HALOACID DELAHOGENASE-RELATED"/>
    <property type="match status" value="1"/>
</dbReference>
<dbReference type="PANTHER" id="PTHR43316:SF3">
    <property type="entry name" value="HALOACID DEHALOGENASE, TYPE II (AFU_ORTHOLOGUE AFUA_2G07750)-RELATED"/>
    <property type="match status" value="1"/>
</dbReference>
<dbReference type="EC" id="3.8.1.2" evidence="3"/>
<comment type="function">
    <text evidence="3">Catalyzes the hydrolytic dehalogenation of small (S)-2-haloalkanoic acids to yield the corresponding (R)-2-hydroxyalkanoic acids.</text>
</comment>
<dbReference type="GO" id="GO:0018784">
    <property type="term" value="F:(S)-2-haloacid dehalogenase activity"/>
    <property type="evidence" value="ECO:0007669"/>
    <property type="project" value="UniProtKB-UniRule"/>
</dbReference>
<dbReference type="AlphaFoldDB" id="A0A7S9LUF4"/>
<reference evidence="4 5" key="1">
    <citation type="submission" date="2020-11" db="EMBL/GenBank/DDBJ databases">
        <title>Description of Pontivivens ytuae sp. nov. isolated from deep sea sediment of Mariana Trench.</title>
        <authorList>
            <person name="Wang Z."/>
            <person name="Sun Q.-L."/>
            <person name="Xu X.-D."/>
            <person name="Tang Y.-Z."/>
            <person name="Zhang J."/>
        </authorList>
    </citation>
    <scope>NUCLEOTIDE SEQUENCE [LARGE SCALE GENOMIC DNA]</scope>
    <source>
        <strain evidence="4 5">MT2928</strain>
    </source>
</reference>
<dbReference type="InterPro" id="IPR023198">
    <property type="entry name" value="PGP-like_dom2"/>
</dbReference>
<proteinExistence type="inferred from homology"/>
<dbReference type="NCBIfam" id="TIGR01428">
    <property type="entry name" value="HAD_type_II"/>
    <property type="match status" value="1"/>
</dbReference>
<dbReference type="SUPFAM" id="SSF56784">
    <property type="entry name" value="HAD-like"/>
    <property type="match status" value="1"/>
</dbReference>
<dbReference type="InterPro" id="IPR036412">
    <property type="entry name" value="HAD-like_sf"/>
</dbReference>